<sequence length="123" mass="13588">MKVDTGDGPEPVYFREDANAPGHVFNDQNMTMVSSFTRTPRGHWWADRMLACRSNRLQKVIPIVQPKVHAIFGAASAGLAASILAVDLPYYAIGATAVLLGLLIVWLTLAIRQRKTRKQTPQT</sequence>
<dbReference type="RefSeq" id="WP_379872411.1">
    <property type="nucleotide sequence ID" value="NZ_JBHTBH010000009.1"/>
</dbReference>
<name>A0ABW2KII8_9ACTN</name>
<feature type="transmembrane region" description="Helical" evidence="1">
    <location>
        <begin position="91"/>
        <end position="111"/>
    </location>
</feature>
<accession>A0ABW2KII8</accession>
<keyword evidence="1" id="KW-1133">Transmembrane helix</keyword>
<dbReference type="Proteomes" id="UP001596540">
    <property type="component" value="Unassembled WGS sequence"/>
</dbReference>
<dbReference type="EMBL" id="JBHTBH010000009">
    <property type="protein sequence ID" value="MFC7329757.1"/>
    <property type="molecule type" value="Genomic_DNA"/>
</dbReference>
<evidence type="ECO:0000256" key="1">
    <source>
        <dbReference type="SAM" id="Phobius"/>
    </source>
</evidence>
<keyword evidence="1" id="KW-0472">Membrane</keyword>
<proteinExistence type="predicted"/>
<evidence type="ECO:0000313" key="3">
    <source>
        <dbReference type="Proteomes" id="UP001596540"/>
    </source>
</evidence>
<keyword evidence="1" id="KW-0812">Transmembrane</keyword>
<keyword evidence="3" id="KW-1185">Reference proteome</keyword>
<organism evidence="2 3">
    <name type="scientific">Marinactinospora rubrisoli</name>
    <dbReference type="NCBI Taxonomy" id="2715399"/>
    <lineage>
        <taxon>Bacteria</taxon>
        <taxon>Bacillati</taxon>
        <taxon>Actinomycetota</taxon>
        <taxon>Actinomycetes</taxon>
        <taxon>Streptosporangiales</taxon>
        <taxon>Nocardiopsidaceae</taxon>
        <taxon>Marinactinospora</taxon>
    </lineage>
</organism>
<evidence type="ECO:0000313" key="2">
    <source>
        <dbReference type="EMBL" id="MFC7329757.1"/>
    </source>
</evidence>
<reference evidence="3" key="1">
    <citation type="journal article" date="2019" name="Int. J. Syst. Evol. Microbiol.">
        <title>The Global Catalogue of Microorganisms (GCM) 10K type strain sequencing project: providing services to taxonomists for standard genome sequencing and annotation.</title>
        <authorList>
            <consortium name="The Broad Institute Genomics Platform"/>
            <consortium name="The Broad Institute Genome Sequencing Center for Infectious Disease"/>
            <person name="Wu L."/>
            <person name="Ma J."/>
        </authorList>
    </citation>
    <scope>NUCLEOTIDE SEQUENCE [LARGE SCALE GENOMIC DNA]</scope>
    <source>
        <strain evidence="3">CGMCC 4.7382</strain>
    </source>
</reference>
<protein>
    <submittedName>
        <fullName evidence="2">Uncharacterized protein</fullName>
    </submittedName>
</protein>
<comment type="caution">
    <text evidence="2">The sequence shown here is derived from an EMBL/GenBank/DDBJ whole genome shotgun (WGS) entry which is preliminary data.</text>
</comment>
<gene>
    <name evidence="2" type="ORF">ACFQRF_18660</name>
</gene>